<organism evidence="1 2">
    <name type="scientific">Halobacteriovorax marinus (strain ATCC BAA-682 / DSM 15412 / SJ)</name>
    <name type="common">Bacteriovorax marinus</name>
    <dbReference type="NCBI Taxonomy" id="862908"/>
    <lineage>
        <taxon>Bacteria</taxon>
        <taxon>Pseudomonadati</taxon>
        <taxon>Bdellovibrionota</taxon>
        <taxon>Bacteriovoracia</taxon>
        <taxon>Bacteriovoracales</taxon>
        <taxon>Halobacteriovoraceae</taxon>
        <taxon>Halobacteriovorax</taxon>
    </lineage>
</organism>
<dbReference type="AlphaFoldDB" id="E1WYZ1"/>
<dbReference type="Proteomes" id="UP000008963">
    <property type="component" value="Chromosome"/>
</dbReference>
<dbReference type="EMBL" id="FQ312005">
    <property type="protein sequence ID" value="CBW26088.1"/>
    <property type="molecule type" value="Genomic_DNA"/>
</dbReference>
<dbReference type="PATRIC" id="fig|862908.3.peg.1153"/>
<accession>E1WYZ1</accession>
<evidence type="ECO:0000313" key="2">
    <source>
        <dbReference type="Proteomes" id="UP000008963"/>
    </source>
</evidence>
<keyword evidence="2" id="KW-1185">Reference proteome</keyword>
<reference evidence="2" key="1">
    <citation type="journal article" date="2013" name="ISME J.">
        <title>A small predatory core genome in the divergent marine Bacteriovorax marinus SJ and the terrestrial Bdellovibrio bacteriovorus.</title>
        <authorList>
            <person name="Crossman L.C."/>
            <person name="Chen H."/>
            <person name="Cerdeno-Tarraga A.M."/>
            <person name="Brooks K."/>
            <person name="Quail M.A."/>
            <person name="Pineiro S.A."/>
            <person name="Hobley L."/>
            <person name="Sockett R.E."/>
            <person name="Bentley S.D."/>
            <person name="Parkhill J."/>
            <person name="Williams H.N."/>
            <person name="Stine O.C."/>
        </authorList>
    </citation>
    <scope>NUCLEOTIDE SEQUENCE [LARGE SCALE GENOMIC DNA]</scope>
    <source>
        <strain evidence="2">ATCC BAA-682 / DSM 15412 / SJ</strain>
    </source>
</reference>
<dbReference type="OrthoDB" id="5291232at2"/>
<sequence>MSKKDANKKHYFSIVELDEVKEVFSSASKEKLVCYIWSQGQSDKEVEEYDLTTFNEAQKLTLKSKGGFLSMLSKSKLTDKEIFLKVNYNKFQYFTYGILRYDPEEKDYFIHITKEVYRSQQRSNYRLSANNFVKIQFKINETVYDAHDISAGGTSFSIDETDLVKYPEGEIFKDCLLRLNVDKFEIPQAKIAKTWPVKDTEEKPTGVFKVGIAFIDVPKNTEEDLFKSINGEARAEEIRKKMKEGKLKA</sequence>
<proteinExistence type="predicted"/>
<dbReference type="STRING" id="862908.BMS_1211"/>
<dbReference type="HOGENOM" id="CLU_1114599_0_0_7"/>
<dbReference type="KEGG" id="bmx:BMS_1211"/>
<protein>
    <recommendedName>
        <fullName evidence="3">PilZ domain-containing protein</fullName>
    </recommendedName>
</protein>
<evidence type="ECO:0008006" key="3">
    <source>
        <dbReference type="Google" id="ProtNLM"/>
    </source>
</evidence>
<name>E1WYZ1_HALMS</name>
<evidence type="ECO:0000313" key="1">
    <source>
        <dbReference type="EMBL" id="CBW26088.1"/>
    </source>
</evidence>
<dbReference type="Gene3D" id="2.40.10.220">
    <property type="entry name" value="predicted glycosyltransferase like domains"/>
    <property type="match status" value="1"/>
</dbReference>
<gene>
    <name evidence="1" type="ordered locus">BMS_1211</name>
</gene>
<dbReference type="RefSeq" id="WP_014243872.1">
    <property type="nucleotide sequence ID" value="NC_016620.1"/>
</dbReference>